<dbReference type="RefSeq" id="YP_001950096.1">
    <property type="nucleotide sequence ID" value="NC_010811.2"/>
</dbReference>
<dbReference type="KEGG" id="vg:6369932"/>
<dbReference type="Proteomes" id="UP000001034">
    <property type="component" value="Segment"/>
</dbReference>
<dbReference type="GeneID" id="6369932"/>
<evidence type="ECO:0000313" key="2">
    <source>
        <dbReference type="EMBL" id="BAG41666.1"/>
    </source>
</evidence>
<evidence type="ECO:0000256" key="1">
    <source>
        <dbReference type="SAM" id="Coils"/>
    </source>
</evidence>
<sequence length="114" mass="13412">MGMKPPSDPHVDPETSCVVMTRGTVLVDVEHYTTNVHEVHRLSVELSKANARAHTMHRRAQKAEGRTQRLRQQLEHADQVIERLQAIAREEREKRWALEDRGLWRRFLRWVEGV</sequence>
<proteinExistence type="predicted"/>
<feature type="coiled-coil region" evidence="1">
    <location>
        <begin position="60"/>
        <end position="101"/>
    </location>
</feature>
<keyword evidence="1" id="KW-0175">Coiled coil</keyword>
<evidence type="ECO:0000313" key="3">
    <source>
        <dbReference type="Proteomes" id="UP000001034"/>
    </source>
</evidence>
<reference evidence="2 3" key="1">
    <citation type="journal article" date="2010" name="Virology">
        <title>A jumbo phage infecting the phytopathogen Ralstonia solanacearum defines a new lineage of the Myoviridae family.</title>
        <authorList>
            <person name="Yamada T."/>
            <person name="Satoh S."/>
            <person name="Ishikawa H."/>
            <person name="Fujiwara A."/>
            <person name="Kawasaki T."/>
            <person name="Fujie M."/>
            <person name="Ogata H."/>
        </authorList>
    </citation>
    <scope>NUCLEOTIDE SEQUENCE [LARGE SCALE GENOMIC DNA]</scope>
</reference>
<keyword evidence="3" id="KW-1185">Reference proteome</keyword>
<dbReference type="EMBL" id="AB366653">
    <property type="protein sequence ID" value="BAG41666.1"/>
    <property type="molecule type" value="Genomic_DNA"/>
</dbReference>
<accession>B2ZYB6</accession>
<protein>
    <submittedName>
        <fullName evidence="2">Uncharacterized protein</fullName>
    </submittedName>
</protein>
<name>B2ZYB6_9CAUD</name>
<organism evidence="2 3">
    <name type="scientific">Ralstonia phage phiRSL1</name>
    <dbReference type="NCBI Taxonomy" id="1980924"/>
    <lineage>
        <taxon>Viruses</taxon>
        <taxon>Duplodnaviria</taxon>
        <taxon>Heunggongvirae</taxon>
        <taxon>Uroviricota</taxon>
        <taxon>Caudoviricetes</taxon>
        <taxon>Mieseafarmvirus</taxon>
        <taxon>Mieseafarmvirus RSL1</taxon>
    </lineage>
</organism>